<feature type="region of interest" description="Disordered" evidence="1">
    <location>
        <begin position="1"/>
        <end position="22"/>
    </location>
</feature>
<protein>
    <submittedName>
        <fullName evidence="2">Uncharacterized protein</fullName>
    </submittedName>
</protein>
<dbReference type="EMBL" id="CM008051">
    <property type="protein sequence ID" value="PAN35413.1"/>
    <property type="molecule type" value="Genomic_DNA"/>
</dbReference>
<accession>A0A2S3I2T8</accession>
<dbReference type="AlphaFoldDB" id="A0A2S3I2T8"/>
<evidence type="ECO:0000256" key="1">
    <source>
        <dbReference type="SAM" id="MobiDB-lite"/>
    </source>
</evidence>
<evidence type="ECO:0000313" key="2">
    <source>
        <dbReference type="EMBL" id="PAN35413.1"/>
    </source>
</evidence>
<reference evidence="2" key="1">
    <citation type="submission" date="2018-04" db="EMBL/GenBank/DDBJ databases">
        <title>WGS assembly of Panicum hallii.</title>
        <authorList>
            <person name="Lovell J."/>
            <person name="Jenkins J."/>
            <person name="Lowry D."/>
            <person name="Mamidi S."/>
            <person name="Sreedasyam A."/>
            <person name="Weng X."/>
            <person name="Barry K."/>
            <person name="Bonette J."/>
            <person name="Campitelli B."/>
            <person name="Daum C."/>
            <person name="Gordon S."/>
            <person name="Gould B."/>
            <person name="Lipzen A."/>
            <person name="Macqueen A."/>
            <person name="Palacio-Mejia J."/>
            <person name="Plott C."/>
            <person name="Shakirov E."/>
            <person name="Shu S."/>
            <person name="Yoshinaga Y."/>
            <person name="Zane M."/>
            <person name="Rokhsar D."/>
            <person name="Grimwood J."/>
            <person name="Schmutz J."/>
            <person name="Juenger T."/>
        </authorList>
    </citation>
    <scope>NUCLEOTIDE SEQUENCE [LARGE SCALE GENOMIC DNA]</scope>
    <source>
        <strain evidence="2">FIL2</strain>
    </source>
</reference>
<proteinExistence type="predicted"/>
<organism evidence="2">
    <name type="scientific">Panicum hallii</name>
    <dbReference type="NCBI Taxonomy" id="206008"/>
    <lineage>
        <taxon>Eukaryota</taxon>
        <taxon>Viridiplantae</taxon>
        <taxon>Streptophyta</taxon>
        <taxon>Embryophyta</taxon>
        <taxon>Tracheophyta</taxon>
        <taxon>Spermatophyta</taxon>
        <taxon>Magnoliopsida</taxon>
        <taxon>Liliopsida</taxon>
        <taxon>Poales</taxon>
        <taxon>Poaceae</taxon>
        <taxon>PACMAD clade</taxon>
        <taxon>Panicoideae</taxon>
        <taxon>Panicodae</taxon>
        <taxon>Paniceae</taxon>
        <taxon>Panicinae</taxon>
        <taxon>Panicum</taxon>
        <taxon>Panicum sect. Panicum</taxon>
    </lineage>
</organism>
<gene>
    <name evidence="2" type="ORF">PAHAL_6G207000</name>
</gene>
<sequence length="94" mass="10706">MTSFPSAPLVSAVKNPSHQTNKIDHPNLPYFKFSFMPSVICSSFQKLAVELKEYSVLLHYSSFLTKRNIMSPIFSYEHLGSGDSFKHFTFLELA</sequence>
<name>A0A2S3I2T8_9POAL</name>
<dbReference type="Proteomes" id="UP000243499">
    <property type="component" value="Chromosome 6"/>
</dbReference>
<dbReference type="Gramene" id="PAN35413">
    <property type="protein sequence ID" value="PAN35413"/>
    <property type="gene ID" value="PAHAL_6G207000"/>
</dbReference>